<proteinExistence type="predicted"/>
<keyword evidence="2" id="KW-1185">Reference proteome</keyword>
<sequence>MTPYVPFDVWKCIAYYLSNEELKGLRSVNSAFRLIAQEIEYRRIEIVDWDKRAKERLRALGNPSMGLGQHVRAVEIKPWIVSCSVKLCTKRAKLRNRINTLLDSDYPSQRASAHLKHKLAKHIELVRKTVHSLPHLEEYSIQWSPGTNYHPEFFSAFLGPVLHDGQLRQNLTKLSVRVPMEKISSLAPLHLPKLACLELHLHTGSMLAGEINDHLDSLIVFVNNTMRTLRALHVSATPDSKHLDLNRFFHRLGMFPHLTSFTLDIPADGHHVSSPSFVSASPGAEVDISLTPMEHFIKKHGDHIEELRLKCQRASPPTEQPPPGAKFWIQRILARIAGGDLSVGVDSSAGSSINVDIGSNETYPRLHTLEVPLRPLKCSLAPLRKCLSVLGEQLSTLVLTDRALTESELKMIFSLPASVSFHNFTSLYSPTQMSFASSPCCRPTSVFGSLFNIKTLSLRVQALSPRLLDILAQALPELTTLEIKVVDVAQAYTTPCRLAHEAMQHRHYADWSLRELKIRAPPSSRVRSWSESIEQVLRACIPGLEIETKVVRLV</sequence>
<dbReference type="Proteomes" id="UP001437256">
    <property type="component" value="Unassembled WGS sequence"/>
</dbReference>
<comment type="caution">
    <text evidence="1">The sequence shown here is derived from an EMBL/GenBank/DDBJ whole genome shotgun (WGS) entry which is preliminary data.</text>
</comment>
<evidence type="ECO:0000313" key="2">
    <source>
        <dbReference type="Proteomes" id="UP001437256"/>
    </source>
</evidence>
<dbReference type="EMBL" id="JBBXMP010000004">
    <property type="protein sequence ID" value="KAL0071077.1"/>
    <property type="molecule type" value="Genomic_DNA"/>
</dbReference>
<reference evidence="1 2" key="1">
    <citation type="submission" date="2024-05" db="EMBL/GenBank/DDBJ databases">
        <title>A draft genome resource for the thread blight pathogen Marasmius tenuissimus strain MS-2.</title>
        <authorList>
            <person name="Yulfo-Soto G.E."/>
            <person name="Baruah I.K."/>
            <person name="Amoako-Attah I."/>
            <person name="Bukari Y."/>
            <person name="Meinhardt L.W."/>
            <person name="Bailey B.A."/>
            <person name="Cohen S.P."/>
        </authorList>
    </citation>
    <scope>NUCLEOTIDE SEQUENCE [LARGE SCALE GENOMIC DNA]</scope>
    <source>
        <strain evidence="1 2">MS-2</strain>
    </source>
</reference>
<evidence type="ECO:0008006" key="3">
    <source>
        <dbReference type="Google" id="ProtNLM"/>
    </source>
</evidence>
<gene>
    <name evidence="1" type="ORF">AAF712_001635</name>
</gene>
<organism evidence="1 2">
    <name type="scientific">Marasmius tenuissimus</name>
    <dbReference type="NCBI Taxonomy" id="585030"/>
    <lineage>
        <taxon>Eukaryota</taxon>
        <taxon>Fungi</taxon>
        <taxon>Dikarya</taxon>
        <taxon>Basidiomycota</taxon>
        <taxon>Agaricomycotina</taxon>
        <taxon>Agaricomycetes</taxon>
        <taxon>Agaricomycetidae</taxon>
        <taxon>Agaricales</taxon>
        <taxon>Marasmiineae</taxon>
        <taxon>Marasmiaceae</taxon>
        <taxon>Marasmius</taxon>
    </lineage>
</organism>
<evidence type="ECO:0000313" key="1">
    <source>
        <dbReference type="EMBL" id="KAL0071077.1"/>
    </source>
</evidence>
<protein>
    <recommendedName>
        <fullName evidence="3">F-box domain-containing protein</fullName>
    </recommendedName>
</protein>
<accession>A0ABR3ACH9</accession>
<name>A0ABR3ACH9_9AGAR</name>